<protein>
    <recommendedName>
        <fullName evidence="15">Myoneurin</fullName>
    </recommendedName>
</protein>
<organism evidence="13 14">
    <name type="scientific">Coilia grayii</name>
    <name type="common">Gray's grenadier anchovy</name>
    <dbReference type="NCBI Taxonomy" id="363190"/>
    <lineage>
        <taxon>Eukaryota</taxon>
        <taxon>Metazoa</taxon>
        <taxon>Chordata</taxon>
        <taxon>Craniata</taxon>
        <taxon>Vertebrata</taxon>
        <taxon>Euteleostomi</taxon>
        <taxon>Actinopterygii</taxon>
        <taxon>Neopterygii</taxon>
        <taxon>Teleostei</taxon>
        <taxon>Clupei</taxon>
        <taxon>Clupeiformes</taxon>
        <taxon>Clupeoidei</taxon>
        <taxon>Engraulidae</taxon>
        <taxon>Coilinae</taxon>
        <taxon>Coilia</taxon>
    </lineage>
</organism>
<dbReference type="SMART" id="SM00355">
    <property type="entry name" value="ZnF_C2H2"/>
    <property type="match status" value="8"/>
</dbReference>
<feature type="domain" description="BTB" evidence="11">
    <location>
        <begin position="24"/>
        <end position="89"/>
    </location>
</feature>
<evidence type="ECO:0000256" key="8">
    <source>
        <dbReference type="ARBA" id="ARBA00023242"/>
    </source>
</evidence>
<dbReference type="SMART" id="SM00225">
    <property type="entry name" value="BTB"/>
    <property type="match status" value="1"/>
</dbReference>
<dbReference type="InterPro" id="IPR017956">
    <property type="entry name" value="AT_hook_DNA-bd_motif"/>
</dbReference>
<dbReference type="Pfam" id="PF00096">
    <property type="entry name" value="zf-C2H2"/>
    <property type="match status" value="6"/>
</dbReference>
<evidence type="ECO:0000256" key="6">
    <source>
        <dbReference type="ARBA" id="ARBA00023015"/>
    </source>
</evidence>
<keyword evidence="2" id="KW-0479">Metal-binding</keyword>
<reference evidence="13 14" key="1">
    <citation type="submission" date="2024-09" db="EMBL/GenBank/DDBJ databases">
        <title>A chromosome-level genome assembly of Gray's grenadier anchovy, Coilia grayii.</title>
        <authorList>
            <person name="Fu Z."/>
        </authorList>
    </citation>
    <scope>NUCLEOTIDE SEQUENCE [LARGE SCALE GENOMIC DNA]</scope>
    <source>
        <strain evidence="13">G4</strain>
        <tissue evidence="13">Muscle</tissue>
    </source>
</reference>
<evidence type="ECO:0000256" key="5">
    <source>
        <dbReference type="ARBA" id="ARBA00022833"/>
    </source>
</evidence>
<feature type="compositionally biased region" description="Basic residues" evidence="10">
    <location>
        <begin position="347"/>
        <end position="359"/>
    </location>
</feature>
<dbReference type="SUPFAM" id="SSF57667">
    <property type="entry name" value="beta-beta-alpha zinc fingers"/>
    <property type="match status" value="4"/>
</dbReference>
<evidence type="ECO:0008006" key="15">
    <source>
        <dbReference type="Google" id="ProtNLM"/>
    </source>
</evidence>
<feature type="domain" description="C2H2-type" evidence="12">
    <location>
        <begin position="469"/>
        <end position="497"/>
    </location>
</feature>
<feature type="domain" description="C2H2-type" evidence="12">
    <location>
        <begin position="498"/>
        <end position="525"/>
    </location>
</feature>
<dbReference type="Proteomes" id="UP001591681">
    <property type="component" value="Unassembled WGS sequence"/>
</dbReference>
<feature type="domain" description="C2H2-type" evidence="12">
    <location>
        <begin position="554"/>
        <end position="581"/>
    </location>
</feature>
<dbReference type="EMBL" id="JBHFQA010000016">
    <property type="protein sequence ID" value="KAL2085264.1"/>
    <property type="molecule type" value="Genomic_DNA"/>
</dbReference>
<dbReference type="FunFam" id="3.30.160.60:FF:000446">
    <property type="entry name" value="Zinc finger protein"/>
    <property type="match status" value="1"/>
</dbReference>
<dbReference type="FunFam" id="3.30.160.60:FF:000016">
    <property type="entry name" value="zinc finger protein 37 homolog"/>
    <property type="match status" value="1"/>
</dbReference>
<gene>
    <name evidence="13" type="ORF">ACEWY4_018584</name>
</gene>
<proteinExistence type="predicted"/>
<feature type="compositionally biased region" description="Basic residues" evidence="10">
    <location>
        <begin position="271"/>
        <end position="281"/>
    </location>
</feature>
<dbReference type="FunFam" id="3.30.160.60:FF:000478">
    <property type="entry name" value="Zinc finger protein 133"/>
    <property type="match status" value="1"/>
</dbReference>
<evidence type="ECO:0000256" key="1">
    <source>
        <dbReference type="ARBA" id="ARBA00004123"/>
    </source>
</evidence>
<feature type="compositionally biased region" description="Low complexity" evidence="10">
    <location>
        <begin position="174"/>
        <end position="185"/>
    </location>
</feature>
<dbReference type="Pfam" id="PF00651">
    <property type="entry name" value="BTB"/>
    <property type="match status" value="1"/>
</dbReference>
<evidence type="ECO:0000313" key="13">
    <source>
        <dbReference type="EMBL" id="KAL2085264.1"/>
    </source>
</evidence>
<evidence type="ECO:0000259" key="12">
    <source>
        <dbReference type="PROSITE" id="PS50157"/>
    </source>
</evidence>
<dbReference type="GO" id="GO:0008270">
    <property type="term" value="F:zinc ion binding"/>
    <property type="evidence" value="ECO:0007669"/>
    <property type="project" value="UniProtKB-KW"/>
</dbReference>
<dbReference type="InterPro" id="IPR011333">
    <property type="entry name" value="SKP1/BTB/POZ_sf"/>
</dbReference>
<comment type="caution">
    <text evidence="13">The sequence shown here is derived from an EMBL/GenBank/DDBJ whole genome shotgun (WGS) entry which is preliminary data.</text>
</comment>
<dbReference type="GO" id="GO:0005634">
    <property type="term" value="C:nucleus"/>
    <property type="evidence" value="ECO:0007669"/>
    <property type="project" value="UniProtKB-SubCell"/>
</dbReference>
<keyword evidence="4 9" id="KW-0863">Zinc-finger</keyword>
<dbReference type="InterPro" id="IPR013087">
    <property type="entry name" value="Znf_C2H2_type"/>
</dbReference>
<dbReference type="Gene3D" id="3.30.710.10">
    <property type="entry name" value="Potassium Channel Kv1.1, Chain A"/>
    <property type="match status" value="1"/>
</dbReference>
<name>A0ABD1JDN4_9TELE</name>
<feature type="domain" description="C2H2-type" evidence="12">
    <location>
        <begin position="526"/>
        <end position="553"/>
    </location>
</feature>
<dbReference type="FunFam" id="3.30.160.60:FF:000678">
    <property type="entry name" value="Myoneurin isoform X1"/>
    <property type="match status" value="1"/>
</dbReference>
<evidence type="ECO:0000256" key="9">
    <source>
        <dbReference type="PROSITE-ProRule" id="PRU00042"/>
    </source>
</evidence>
<dbReference type="PANTHER" id="PTHR24394:SF48">
    <property type="entry name" value="ZINC FINGER PROTEIN 771"/>
    <property type="match status" value="1"/>
</dbReference>
<dbReference type="InterPro" id="IPR036236">
    <property type="entry name" value="Znf_C2H2_sf"/>
</dbReference>
<dbReference type="AlphaFoldDB" id="A0ABD1JDN4"/>
<keyword evidence="7" id="KW-0804">Transcription</keyword>
<evidence type="ECO:0000256" key="2">
    <source>
        <dbReference type="ARBA" id="ARBA00022723"/>
    </source>
</evidence>
<dbReference type="PROSITE" id="PS50097">
    <property type="entry name" value="BTB"/>
    <property type="match status" value="1"/>
</dbReference>
<evidence type="ECO:0000256" key="10">
    <source>
        <dbReference type="SAM" id="MobiDB-lite"/>
    </source>
</evidence>
<feature type="domain" description="C2H2-type" evidence="12">
    <location>
        <begin position="621"/>
        <end position="645"/>
    </location>
</feature>
<feature type="domain" description="C2H2-type" evidence="12">
    <location>
        <begin position="413"/>
        <end position="440"/>
    </location>
</feature>
<keyword evidence="8" id="KW-0539">Nucleus</keyword>
<evidence type="ECO:0000256" key="7">
    <source>
        <dbReference type="ARBA" id="ARBA00023163"/>
    </source>
</evidence>
<keyword evidence="14" id="KW-1185">Reference proteome</keyword>
<dbReference type="PANTHER" id="PTHR24394">
    <property type="entry name" value="ZINC FINGER PROTEIN"/>
    <property type="match status" value="1"/>
</dbReference>
<evidence type="ECO:0000313" key="14">
    <source>
        <dbReference type="Proteomes" id="UP001591681"/>
    </source>
</evidence>
<feature type="compositionally biased region" description="Basic and acidic residues" evidence="10">
    <location>
        <begin position="392"/>
        <end position="412"/>
    </location>
</feature>
<feature type="compositionally biased region" description="Acidic residues" evidence="10">
    <location>
        <begin position="203"/>
        <end position="212"/>
    </location>
</feature>
<evidence type="ECO:0000256" key="3">
    <source>
        <dbReference type="ARBA" id="ARBA00022737"/>
    </source>
</evidence>
<dbReference type="InterPro" id="IPR000210">
    <property type="entry name" value="BTB/POZ_dom"/>
</dbReference>
<dbReference type="FunFam" id="3.30.160.60:FF:000417">
    <property type="entry name" value="Zinc finger protein"/>
    <property type="match status" value="1"/>
</dbReference>
<feature type="domain" description="C2H2-type" evidence="12">
    <location>
        <begin position="594"/>
        <end position="621"/>
    </location>
</feature>
<dbReference type="SUPFAM" id="SSF54695">
    <property type="entry name" value="POZ domain"/>
    <property type="match status" value="1"/>
</dbReference>
<feature type="compositionally biased region" description="Acidic residues" evidence="10">
    <location>
        <begin position="302"/>
        <end position="322"/>
    </location>
</feature>
<accession>A0ABD1JDN4</accession>
<dbReference type="Gene3D" id="3.30.160.60">
    <property type="entry name" value="Classic Zinc Finger"/>
    <property type="match status" value="7"/>
</dbReference>
<dbReference type="PROSITE" id="PS50157">
    <property type="entry name" value="ZINC_FINGER_C2H2_2"/>
    <property type="match status" value="8"/>
</dbReference>
<evidence type="ECO:0000256" key="4">
    <source>
        <dbReference type="ARBA" id="ARBA00022771"/>
    </source>
</evidence>
<comment type="subcellular location">
    <subcellularLocation>
        <location evidence="1">Nucleus</location>
    </subcellularLocation>
</comment>
<dbReference type="GO" id="GO:0003677">
    <property type="term" value="F:DNA binding"/>
    <property type="evidence" value="ECO:0007669"/>
    <property type="project" value="UniProtKB-KW"/>
</dbReference>
<sequence length="717" mass="77961">MSTLRHAQLLLEHLNKQRNEGFLCDFTVVVGQSRYQAHRNVLAAFSEFFASRCAQEGDGVTTLDPESVSEATFQTLLAFVYTGNLIISNDDVSDIRKAAAFLGIQEALNQCDLLCPNEEKPSLDAIIQACNAMAAAEAAAAEVAAAEAAAAEVAAAEAAAAEVAAAEAAAAEAAAPEATAEPAAAGGRSPSTEPVDMLPSLQEVEESEEQENTEQREHQDSQVSLTSEPSPPKEPAAPTGKKRGRKPKPKPDVETPAVVEEVSASGGWGRGRGRPRGRGRGRPAGSGRGRGRPPKQVTAEPVNDEPSEEAEPAAEAEAETETEAATGVDDPDSAADGENSDPLNLAKARRSHRKRVPSKKLRESTIFAEDVAMEEGDGEGEGEAEAEEEFRPEEKDDKESLRGGRRQGDKTKPMCSQCGKLFSEISSLRRHQRIHIGLKPYECMLCNRTFRQCNQLKTHLRIHTGEKPFKCDKCDKAFAQKCQLVFHCRMHHGEEKPYQCNDCGLQFATSSNLKIHSRKHSGEKPYKCAVCAKRFAQASTLTYHMRRHTGEKPYICDTCGRAFAVSSSLITHTRKHTKEKLKKEEEEATCNAPYVCLVCGKRFFTTGELRKHMDSHGYKRVKCDICGQMLADANGLKKHKEKKHSVVLEETLTSAAVPLNIPIDHQGLIARMCASPLDPSDVTEATSVTFEQLGIPADAASSLETTQIVIVHTIQAE</sequence>
<feature type="region of interest" description="Disordered" evidence="10">
    <location>
        <begin position="174"/>
        <end position="412"/>
    </location>
</feature>
<evidence type="ECO:0000259" key="11">
    <source>
        <dbReference type="PROSITE" id="PS50097"/>
    </source>
</evidence>
<dbReference type="PROSITE" id="PS00028">
    <property type="entry name" value="ZINC_FINGER_C2H2_1"/>
    <property type="match status" value="8"/>
</dbReference>
<keyword evidence="5" id="KW-0862">Zinc</keyword>
<keyword evidence="6" id="KW-0805">Transcription regulation</keyword>
<feature type="compositionally biased region" description="Acidic residues" evidence="10">
    <location>
        <begin position="329"/>
        <end position="339"/>
    </location>
</feature>
<dbReference type="PRINTS" id="PR00929">
    <property type="entry name" value="ATHOOK"/>
</dbReference>
<dbReference type="FunFam" id="3.30.160.60:FF:001498">
    <property type="entry name" value="Zinc finger protein 404"/>
    <property type="match status" value="2"/>
</dbReference>
<feature type="domain" description="C2H2-type" evidence="12">
    <location>
        <begin position="441"/>
        <end position="468"/>
    </location>
</feature>
<keyword evidence="3" id="KW-0677">Repeat</keyword>
<feature type="compositionally biased region" description="Acidic residues" evidence="10">
    <location>
        <begin position="371"/>
        <end position="391"/>
    </location>
</feature>